<keyword evidence="1" id="KW-0812">Transmembrane</keyword>
<evidence type="ECO:0000313" key="2">
    <source>
        <dbReference type="EMBL" id="GEB84420.1"/>
    </source>
</evidence>
<feature type="transmembrane region" description="Helical" evidence="1">
    <location>
        <begin position="186"/>
        <end position="206"/>
    </location>
</feature>
<organism evidence="2 3">
    <name type="scientific">Acetobacter peroxydans</name>
    <dbReference type="NCBI Taxonomy" id="104098"/>
    <lineage>
        <taxon>Bacteria</taxon>
        <taxon>Pseudomonadati</taxon>
        <taxon>Pseudomonadota</taxon>
        <taxon>Alphaproteobacteria</taxon>
        <taxon>Acetobacterales</taxon>
        <taxon>Acetobacteraceae</taxon>
        <taxon>Acetobacter</taxon>
    </lineage>
</organism>
<feature type="transmembrane region" description="Helical" evidence="1">
    <location>
        <begin position="400"/>
        <end position="417"/>
    </location>
</feature>
<accession>A0A4Y3TTW7</accession>
<feature type="transmembrane region" description="Helical" evidence="1">
    <location>
        <begin position="12"/>
        <end position="36"/>
    </location>
</feature>
<evidence type="ECO:0000256" key="1">
    <source>
        <dbReference type="SAM" id="Phobius"/>
    </source>
</evidence>
<dbReference type="AlphaFoldDB" id="A0A4Y3TTW7"/>
<gene>
    <name evidence="2" type="ORF">APE01nite_02170</name>
</gene>
<keyword evidence="3" id="KW-1185">Reference proteome</keyword>
<feature type="transmembrane region" description="Helical" evidence="1">
    <location>
        <begin position="144"/>
        <end position="165"/>
    </location>
</feature>
<sequence length="484" mass="53234">MRDILRNRMGWLHTWVGFVSGLVLVVVFTGGTLAMFDTEITRWMQPELAMLPQAPLTAEGLNHAGEQVQALREKEQTVFLALPSVRDPVLRILHYDGHAFVGPALDPRDGTDLNVRQTQGGQLFFDLHQSLYRGPVWGNMVTEVVGIGLLVAVLSGLIIHFRNLVPDLVLFRPFAAPGRAWLDAHLMAGVLMLPFIVMITYTGVVIHGPRLFPMISNGHGGKAGRPGHDRAHDAAPFAPLAPMWKQAEAVFGEGNIGFIRFEPRAVSFYRSDAADFVMTRDRVDFSPRDGQQIGVKRDERGDQSLGGIIRGLHYVRWGTLGLRWLYFICGAIGSAMMSAGLVLFVIKYRRTHGGTVRLALAEALTLAVTLGLPLASLGFLWSNRLIDPSLAHRELLEAKVFFLLWLCALLHGVLRSCTGLVRTAWREQAWGIAALGCGLPLLDVVSRRATAFTPGLDVYLAVDACAFGIGILALWGQSMIVHDR</sequence>
<dbReference type="PANTHER" id="PTHR34219">
    <property type="entry name" value="IRON-REGULATED INNER MEMBRANE PROTEIN-RELATED"/>
    <property type="match status" value="1"/>
</dbReference>
<comment type="caution">
    <text evidence="2">The sequence shown here is derived from an EMBL/GenBank/DDBJ whole genome shotgun (WGS) entry which is preliminary data.</text>
</comment>
<feature type="transmembrane region" description="Helical" evidence="1">
    <location>
        <begin position="458"/>
        <end position="476"/>
    </location>
</feature>
<dbReference type="EMBL" id="BJMV01000001">
    <property type="protein sequence ID" value="GEB84420.1"/>
    <property type="molecule type" value="Genomic_DNA"/>
</dbReference>
<feature type="transmembrane region" description="Helical" evidence="1">
    <location>
        <begin position="324"/>
        <end position="346"/>
    </location>
</feature>
<feature type="transmembrane region" description="Helical" evidence="1">
    <location>
        <begin position="358"/>
        <end position="380"/>
    </location>
</feature>
<name>A0A4Y3TTW7_9PROT</name>
<dbReference type="InterPro" id="IPR005625">
    <property type="entry name" value="PepSY-ass_TM"/>
</dbReference>
<reference evidence="2 3" key="1">
    <citation type="submission" date="2019-06" db="EMBL/GenBank/DDBJ databases">
        <title>Whole genome shotgun sequence of Acetobacter peroxydans NBRC 13755.</title>
        <authorList>
            <person name="Hosoyama A."/>
            <person name="Uohara A."/>
            <person name="Ohji S."/>
            <person name="Ichikawa N."/>
        </authorList>
    </citation>
    <scope>NUCLEOTIDE SEQUENCE [LARGE SCALE GENOMIC DNA]</scope>
    <source>
        <strain evidence="2 3">NBRC 13755</strain>
    </source>
</reference>
<keyword evidence="1" id="KW-0472">Membrane</keyword>
<dbReference type="Proteomes" id="UP000317730">
    <property type="component" value="Unassembled WGS sequence"/>
</dbReference>
<keyword evidence="1" id="KW-1133">Transmembrane helix</keyword>
<dbReference type="PANTHER" id="PTHR34219:SF4">
    <property type="entry name" value="PEPSY DOMAIN-CONTAINING PROTEIN"/>
    <property type="match status" value="1"/>
</dbReference>
<dbReference type="RefSeq" id="WP_170212494.1">
    <property type="nucleotide sequence ID" value="NZ_BAPL01000017.1"/>
</dbReference>
<protein>
    <submittedName>
        <fullName evidence="2">Membrane protein</fullName>
    </submittedName>
</protein>
<dbReference type="Pfam" id="PF03929">
    <property type="entry name" value="PepSY_TM"/>
    <property type="match status" value="1"/>
</dbReference>
<proteinExistence type="predicted"/>
<evidence type="ECO:0000313" key="3">
    <source>
        <dbReference type="Proteomes" id="UP000317730"/>
    </source>
</evidence>